<sequence>MDELYTHFPHLYPFFTLWYGTPSDLVFRDQGGVLQKIKCEEGVQQGDVARPLFFCLGLKPSLGCLLSDLQGKHEGAAARTRSEEKTRKYTTAVHSVGLRFVPLVFESFGRPDKETVSFVKEIVIIAMNREGVLSEGSMNTVWSCLTDRYWKILGYTLQRYVAINILTSAFHDKGQRSPLQPASLLGQELSTQLSHDREVFVQGGAEQAA</sequence>
<evidence type="ECO:0008006" key="2">
    <source>
        <dbReference type="Google" id="ProtNLM"/>
    </source>
</evidence>
<dbReference type="EMBL" id="CDMZ01001047">
    <property type="protein sequence ID" value="CEM26277.1"/>
    <property type="molecule type" value="Genomic_DNA"/>
</dbReference>
<evidence type="ECO:0000313" key="1">
    <source>
        <dbReference type="EMBL" id="CEM26277.1"/>
    </source>
</evidence>
<accession>A0A0G4GBR3</accession>
<gene>
    <name evidence="1" type="ORF">Cvel_21083</name>
</gene>
<protein>
    <recommendedName>
        <fullName evidence="2">Reverse transcriptase domain-containing protein</fullName>
    </recommendedName>
</protein>
<dbReference type="AlphaFoldDB" id="A0A0G4GBR3"/>
<dbReference type="PhylomeDB" id="A0A0G4GBR3"/>
<organism evidence="1">
    <name type="scientific">Chromera velia CCMP2878</name>
    <dbReference type="NCBI Taxonomy" id="1169474"/>
    <lineage>
        <taxon>Eukaryota</taxon>
        <taxon>Sar</taxon>
        <taxon>Alveolata</taxon>
        <taxon>Colpodellida</taxon>
        <taxon>Chromeraceae</taxon>
        <taxon>Chromera</taxon>
    </lineage>
</organism>
<proteinExistence type="predicted"/>
<dbReference type="VEuPathDB" id="CryptoDB:Cvel_21083"/>
<name>A0A0G4GBR3_9ALVE</name>
<reference evidence="1" key="1">
    <citation type="submission" date="2014-11" db="EMBL/GenBank/DDBJ databases">
        <authorList>
            <person name="Otto D Thomas"/>
            <person name="Naeem Raeece"/>
        </authorList>
    </citation>
    <scope>NUCLEOTIDE SEQUENCE</scope>
</reference>